<dbReference type="EMBL" id="CAMAPF010000037">
    <property type="protein sequence ID" value="CAH9082011.1"/>
    <property type="molecule type" value="Genomic_DNA"/>
</dbReference>
<name>A0AAV0CT27_9ASTE</name>
<protein>
    <submittedName>
        <fullName evidence="1">Uncharacterized protein</fullName>
    </submittedName>
</protein>
<gene>
    <name evidence="1" type="ORF">CEPIT_LOCUS7950</name>
</gene>
<dbReference type="AlphaFoldDB" id="A0AAV0CT27"/>
<reference evidence="1" key="1">
    <citation type="submission" date="2022-07" db="EMBL/GenBank/DDBJ databases">
        <authorList>
            <person name="Macas J."/>
            <person name="Novak P."/>
            <person name="Neumann P."/>
        </authorList>
    </citation>
    <scope>NUCLEOTIDE SEQUENCE</scope>
</reference>
<dbReference type="Proteomes" id="UP001152523">
    <property type="component" value="Unassembled WGS sequence"/>
</dbReference>
<accession>A0AAV0CT27</accession>
<organism evidence="1 2">
    <name type="scientific">Cuscuta epithymum</name>
    <dbReference type="NCBI Taxonomy" id="186058"/>
    <lineage>
        <taxon>Eukaryota</taxon>
        <taxon>Viridiplantae</taxon>
        <taxon>Streptophyta</taxon>
        <taxon>Embryophyta</taxon>
        <taxon>Tracheophyta</taxon>
        <taxon>Spermatophyta</taxon>
        <taxon>Magnoliopsida</taxon>
        <taxon>eudicotyledons</taxon>
        <taxon>Gunneridae</taxon>
        <taxon>Pentapetalae</taxon>
        <taxon>asterids</taxon>
        <taxon>lamiids</taxon>
        <taxon>Solanales</taxon>
        <taxon>Convolvulaceae</taxon>
        <taxon>Cuscuteae</taxon>
        <taxon>Cuscuta</taxon>
        <taxon>Cuscuta subgen. Cuscuta</taxon>
    </lineage>
</organism>
<evidence type="ECO:0000313" key="2">
    <source>
        <dbReference type="Proteomes" id="UP001152523"/>
    </source>
</evidence>
<keyword evidence="2" id="KW-1185">Reference proteome</keyword>
<evidence type="ECO:0000313" key="1">
    <source>
        <dbReference type="EMBL" id="CAH9082011.1"/>
    </source>
</evidence>
<sequence>MEAIDDLCMKKMPIQRVTLASIESLAIPLVQEVVFLADYRSARCRRRVAAVMSKMNGETDSVMISVLEKKISITCKIPRPKNTSGQHSSISILSNTLNKFTSILITLFLPSHM</sequence>
<comment type="caution">
    <text evidence="1">The sequence shown here is derived from an EMBL/GenBank/DDBJ whole genome shotgun (WGS) entry which is preliminary data.</text>
</comment>
<proteinExistence type="predicted"/>